<protein>
    <recommendedName>
        <fullName evidence="1">Intracellular proteinase inhibitor BsuPI domain-containing protein</fullName>
    </recommendedName>
</protein>
<dbReference type="InterPro" id="IPR038144">
    <property type="entry name" value="IPI"/>
</dbReference>
<organism evidence="2 3">
    <name type="scientific">Cytobacillus horneckiae</name>
    <dbReference type="NCBI Taxonomy" id="549687"/>
    <lineage>
        <taxon>Bacteria</taxon>
        <taxon>Bacillati</taxon>
        <taxon>Bacillota</taxon>
        <taxon>Bacilli</taxon>
        <taxon>Bacillales</taxon>
        <taxon>Bacillaceae</taxon>
        <taxon>Cytobacillus</taxon>
    </lineage>
</organism>
<evidence type="ECO:0000313" key="2">
    <source>
        <dbReference type="EMBL" id="PKG26717.1"/>
    </source>
</evidence>
<dbReference type="Pfam" id="PF12690">
    <property type="entry name" value="BsuPI"/>
    <property type="match status" value="1"/>
</dbReference>
<dbReference type="RefSeq" id="WP_066196165.1">
    <property type="nucleotide sequence ID" value="NZ_JARMMB010000009.1"/>
</dbReference>
<reference evidence="2 3" key="1">
    <citation type="journal article" date="2010" name="Int. J. Syst. Evol. Microbiol.">
        <title>Bacillus horneckiae sp. nov., isolated from a spacecraft-assembly clean room.</title>
        <authorList>
            <person name="Vaishampayan P."/>
            <person name="Probst A."/>
            <person name="Krishnamurthi S."/>
            <person name="Ghosh S."/>
            <person name="Osman S."/>
            <person name="McDowall A."/>
            <person name="Ruckmani A."/>
            <person name="Mayilraj S."/>
            <person name="Venkateswaran K."/>
        </authorList>
    </citation>
    <scope>NUCLEOTIDE SEQUENCE [LARGE SCALE GENOMIC DNA]</scope>
    <source>
        <strain evidence="3">1PO1SC</strain>
    </source>
</reference>
<dbReference type="Gene3D" id="2.60.40.2360">
    <property type="entry name" value="Intracellular proteinase inhibitor BsuPI"/>
    <property type="match status" value="1"/>
</dbReference>
<accession>A0A2N0ZB16</accession>
<evidence type="ECO:0000259" key="1">
    <source>
        <dbReference type="Pfam" id="PF12690"/>
    </source>
</evidence>
<evidence type="ECO:0000313" key="3">
    <source>
        <dbReference type="Proteomes" id="UP000233343"/>
    </source>
</evidence>
<dbReference type="Proteomes" id="UP000233343">
    <property type="component" value="Unassembled WGS sequence"/>
</dbReference>
<keyword evidence="3" id="KW-1185">Reference proteome</keyword>
<name>A0A2N0ZB16_9BACI</name>
<proteinExistence type="predicted"/>
<feature type="domain" description="Intracellular proteinase inhibitor BsuPI" evidence="1">
    <location>
        <begin position="33"/>
        <end position="132"/>
    </location>
</feature>
<comment type="caution">
    <text evidence="2">The sequence shown here is derived from an EMBL/GenBank/DDBJ whole genome shotgun (WGS) entry which is preliminary data.</text>
</comment>
<dbReference type="EMBL" id="PISD01000059">
    <property type="protein sequence ID" value="PKG26717.1"/>
    <property type="molecule type" value="Genomic_DNA"/>
</dbReference>
<gene>
    <name evidence="2" type="ORF">CWS20_22310</name>
</gene>
<sequence length="246" mass="27974">MLHLLLGLTIMMNHLLLGQVEMEANQTNMILQFSVHTVANADELKIDLEIENLSNDPVTLQFSSSQKYEIIIEDENGNRVYTFSEGKAFLQVLQNLELQPGESKQWQETWDYQQAGKRVQDGKYQVNAELLAEVLKPHGAAIEKSATTSFQLTSDRSSLSNMKVEGRDGSYKVTGVHSSPNPLYYVVEDGHHLFIKETPIEKNQSFTVQIEVDKNNLPKNGTLIAYFYEKENGKMINTYPLLLEKF</sequence>
<dbReference type="InterPro" id="IPR020481">
    <property type="entry name" value="Intracell_prot_inh_BsuPI"/>
</dbReference>
<dbReference type="AlphaFoldDB" id="A0A2N0ZB16"/>